<evidence type="ECO:0008006" key="3">
    <source>
        <dbReference type="Google" id="ProtNLM"/>
    </source>
</evidence>
<dbReference type="SFLD" id="SFLDS00003">
    <property type="entry name" value="Haloacid_Dehalogenase"/>
    <property type="match status" value="1"/>
</dbReference>
<reference evidence="2" key="1">
    <citation type="submission" date="2018-05" db="EMBL/GenBank/DDBJ databases">
        <authorList>
            <person name="Li Y."/>
        </authorList>
    </citation>
    <scope>NUCLEOTIDE SEQUENCE [LARGE SCALE GENOMIC DNA]</scope>
    <source>
        <strain evidence="2">sk1b4</strain>
    </source>
</reference>
<name>A0A2V1KDE8_9ACTO</name>
<evidence type="ECO:0000313" key="2">
    <source>
        <dbReference type="Proteomes" id="UP000245283"/>
    </source>
</evidence>
<dbReference type="InterPro" id="IPR000150">
    <property type="entry name" value="Cof"/>
</dbReference>
<dbReference type="OrthoDB" id="3180855at2"/>
<dbReference type="SFLD" id="SFLDG01140">
    <property type="entry name" value="C2.B:_Phosphomannomutase_and_P"/>
    <property type="match status" value="1"/>
</dbReference>
<evidence type="ECO:0000313" key="1">
    <source>
        <dbReference type="EMBL" id="PWF26984.1"/>
    </source>
</evidence>
<dbReference type="SUPFAM" id="SSF56784">
    <property type="entry name" value="HAD-like"/>
    <property type="match status" value="1"/>
</dbReference>
<dbReference type="InterPro" id="IPR036412">
    <property type="entry name" value="HAD-like_sf"/>
</dbReference>
<dbReference type="Proteomes" id="UP000245283">
    <property type="component" value="Unassembled WGS sequence"/>
</dbReference>
<protein>
    <recommendedName>
        <fullName evidence="3">Cof-type HAD-IIB family hydrolase</fullName>
    </recommendedName>
</protein>
<proteinExistence type="predicted"/>
<keyword evidence="2" id="KW-1185">Reference proteome</keyword>
<dbReference type="InterPro" id="IPR006379">
    <property type="entry name" value="HAD-SF_hydro_IIB"/>
</dbReference>
<dbReference type="Pfam" id="PF08282">
    <property type="entry name" value="Hydrolase_3"/>
    <property type="match status" value="1"/>
</dbReference>
<dbReference type="PANTHER" id="PTHR10000">
    <property type="entry name" value="PHOSPHOSERINE PHOSPHATASE"/>
    <property type="match status" value="1"/>
</dbReference>
<dbReference type="NCBIfam" id="TIGR01484">
    <property type="entry name" value="HAD-SF-IIB"/>
    <property type="match status" value="1"/>
</dbReference>
<organism evidence="1 2">
    <name type="scientific">Ancrocorticia populi</name>
    <dbReference type="NCBI Taxonomy" id="2175228"/>
    <lineage>
        <taxon>Bacteria</taxon>
        <taxon>Bacillati</taxon>
        <taxon>Actinomycetota</taxon>
        <taxon>Actinomycetes</taxon>
        <taxon>Actinomycetales</taxon>
        <taxon>Actinomycetaceae</taxon>
        <taxon>Ancrocorticia</taxon>
    </lineage>
</organism>
<accession>A0A2V1KDE8</accession>
<dbReference type="NCBIfam" id="TIGR00099">
    <property type="entry name" value="Cof-subfamily"/>
    <property type="match status" value="1"/>
</dbReference>
<dbReference type="PANTHER" id="PTHR10000:SF25">
    <property type="entry name" value="PHOSPHATASE YKRA-RELATED"/>
    <property type="match status" value="1"/>
</dbReference>
<dbReference type="AlphaFoldDB" id="A0A2V1KDE8"/>
<dbReference type="InterPro" id="IPR023214">
    <property type="entry name" value="HAD_sf"/>
</dbReference>
<comment type="caution">
    <text evidence="1">The sequence shown here is derived from an EMBL/GenBank/DDBJ whole genome shotgun (WGS) entry which is preliminary data.</text>
</comment>
<sequence length="303" mass="33208">MGGGPQDRVAAVHVVRCEVARQICEDGQVKRLVFLDVDGTLINENQEIPASARDAIAEAIAAGHTLIICTGRAKPEIYPFLWELGFQGFIGCNGAYGELEGKQVFADFMPASEVTELSDWLESHHAGWMWQGPNTLYPHSFFLDVFRTPEEEGGTPGDWTNFLKQIEPALDWHRPERAFKLTFVFPHGSPVGMQDAMDEFGDRFCILPGSLAPTGFRDMSELTAKGMSKAVGVKHFAEHMGIPLEDVIAFGDSANDREMLEVVGHGIAMGNFKDGIDEVASWITKPVNDGGLAHGFREMGLIG</sequence>
<dbReference type="Gene3D" id="3.40.50.1000">
    <property type="entry name" value="HAD superfamily/HAD-like"/>
    <property type="match status" value="1"/>
</dbReference>
<dbReference type="GO" id="GO:0000287">
    <property type="term" value="F:magnesium ion binding"/>
    <property type="evidence" value="ECO:0007669"/>
    <property type="project" value="TreeGrafter"/>
</dbReference>
<dbReference type="EMBL" id="QETB01000001">
    <property type="protein sequence ID" value="PWF26984.1"/>
    <property type="molecule type" value="Genomic_DNA"/>
</dbReference>
<dbReference type="GO" id="GO:0005829">
    <property type="term" value="C:cytosol"/>
    <property type="evidence" value="ECO:0007669"/>
    <property type="project" value="TreeGrafter"/>
</dbReference>
<dbReference type="Gene3D" id="3.30.1240.10">
    <property type="match status" value="1"/>
</dbReference>
<gene>
    <name evidence="1" type="ORF">DD236_00780</name>
</gene>
<dbReference type="GO" id="GO:0016791">
    <property type="term" value="F:phosphatase activity"/>
    <property type="evidence" value="ECO:0007669"/>
    <property type="project" value="TreeGrafter"/>
</dbReference>